<dbReference type="Proteomes" id="UP001597304">
    <property type="component" value="Unassembled WGS sequence"/>
</dbReference>
<evidence type="ECO:0000256" key="2">
    <source>
        <dbReference type="ARBA" id="ARBA00023125"/>
    </source>
</evidence>
<dbReference type="RefSeq" id="WP_147913442.1">
    <property type="nucleotide sequence ID" value="NZ_JBHUEJ010000008.1"/>
</dbReference>
<evidence type="ECO:0000256" key="1">
    <source>
        <dbReference type="ARBA" id="ARBA00023015"/>
    </source>
</evidence>
<keyword evidence="1" id="KW-0805">Transcription regulation</keyword>
<organism evidence="5 6">
    <name type="scientific">Ottowia flava</name>
    <dbReference type="NCBI Taxonomy" id="2675430"/>
    <lineage>
        <taxon>Bacteria</taxon>
        <taxon>Pseudomonadati</taxon>
        <taxon>Pseudomonadota</taxon>
        <taxon>Betaproteobacteria</taxon>
        <taxon>Burkholderiales</taxon>
        <taxon>Comamonadaceae</taxon>
        <taxon>Ottowia</taxon>
    </lineage>
</organism>
<reference evidence="6" key="1">
    <citation type="journal article" date="2019" name="Int. J. Syst. Evol. Microbiol.">
        <title>The Global Catalogue of Microorganisms (GCM) 10K type strain sequencing project: providing services to taxonomists for standard genome sequencing and annotation.</title>
        <authorList>
            <consortium name="The Broad Institute Genomics Platform"/>
            <consortium name="The Broad Institute Genome Sequencing Center for Infectious Disease"/>
            <person name="Wu L."/>
            <person name="Ma J."/>
        </authorList>
    </citation>
    <scope>NUCLEOTIDE SEQUENCE [LARGE SCALE GENOMIC DNA]</scope>
    <source>
        <strain evidence="6">LMG 29247</strain>
    </source>
</reference>
<dbReference type="PROSITE" id="PS50995">
    <property type="entry name" value="HTH_MARR_2"/>
    <property type="match status" value="1"/>
</dbReference>
<keyword evidence="6" id="KW-1185">Reference proteome</keyword>
<dbReference type="InterPro" id="IPR000835">
    <property type="entry name" value="HTH_MarR-typ"/>
</dbReference>
<comment type="caution">
    <text evidence="5">The sequence shown here is derived from an EMBL/GenBank/DDBJ whole genome shotgun (WGS) entry which is preliminary data.</text>
</comment>
<proteinExistence type="predicted"/>
<accession>A0ABW4KQP9</accession>
<sequence length="138" mass="14875">MFDECMYFNTSALARRLEREWAAAFRPLGLAPPQGFVLRAVLQQPGISPSRLADEFAISRPTATRALDGLEAKGLVVRAIGEGDTRQVSVQPTDEARAIESALNAASAQVTKRLKKALGEAVFATLVNDIRGVHSALK</sequence>
<evidence type="ECO:0000256" key="3">
    <source>
        <dbReference type="ARBA" id="ARBA00023163"/>
    </source>
</evidence>
<dbReference type="PANTHER" id="PTHR42756">
    <property type="entry name" value="TRANSCRIPTIONAL REGULATOR, MARR"/>
    <property type="match status" value="1"/>
</dbReference>
<dbReference type="PRINTS" id="PR00598">
    <property type="entry name" value="HTHMARR"/>
</dbReference>
<dbReference type="InterPro" id="IPR036390">
    <property type="entry name" value="WH_DNA-bd_sf"/>
</dbReference>
<evidence type="ECO:0000313" key="6">
    <source>
        <dbReference type="Proteomes" id="UP001597304"/>
    </source>
</evidence>
<dbReference type="SUPFAM" id="SSF46785">
    <property type="entry name" value="Winged helix' DNA-binding domain"/>
    <property type="match status" value="1"/>
</dbReference>
<gene>
    <name evidence="5" type="ORF">ACFSF0_03545</name>
</gene>
<evidence type="ECO:0000259" key="4">
    <source>
        <dbReference type="PROSITE" id="PS50995"/>
    </source>
</evidence>
<dbReference type="EMBL" id="JBHUEJ010000008">
    <property type="protein sequence ID" value="MFD1709666.1"/>
    <property type="molecule type" value="Genomic_DNA"/>
</dbReference>
<dbReference type="SMART" id="SM00347">
    <property type="entry name" value="HTH_MARR"/>
    <property type="match status" value="1"/>
</dbReference>
<dbReference type="PANTHER" id="PTHR42756:SF1">
    <property type="entry name" value="TRANSCRIPTIONAL REPRESSOR OF EMRAB OPERON"/>
    <property type="match status" value="1"/>
</dbReference>
<keyword evidence="2" id="KW-0238">DNA-binding</keyword>
<name>A0ABW4KQP9_9BURK</name>
<dbReference type="Gene3D" id="1.10.10.10">
    <property type="entry name" value="Winged helix-like DNA-binding domain superfamily/Winged helix DNA-binding domain"/>
    <property type="match status" value="1"/>
</dbReference>
<protein>
    <submittedName>
        <fullName evidence="5">MarR family winged helix-turn-helix transcriptional regulator</fullName>
    </submittedName>
</protein>
<dbReference type="InterPro" id="IPR036388">
    <property type="entry name" value="WH-like_DNA-bd_sf"/>
</dbReference>
<evidence type="ECO:0000313" key="5">
    <source>
        <dbReference type="EMBL" id="MFD1709666.1"/>
    </source>
</evidence>
<keyword evidence="3" id="KW-0804">Transcription</keyword>
<dbReference type="Pfam" id="PF12802">
    <property type="entry name" value="MarR_2"/>
    <property type="match status" value="1"/>
</dbReference>
<feature type="domain" description="HTH marR-type" evidence="4">
    <location>
        <begin position="1"/>
        <end position="135"/>
    </location>
</feature>